<dbReference type="RefSeq" id="WP_092778411.1">
    <property type="nucleotide sequence ID" value="NZ_FORA01000001.1"/>
</dbReference>
<dbReference type="InterPro" id="IPR012349">
    <property type="entry name" value="Split_barrel_FMN-bd"/>
</dbReference>
<dbReference type="AlphaFoldDB" id="A0A1I3JVQ3"/>
<feature type="domain" description="Pyridoxamine 5'-phosphate oxidase Alr4036 family FMN-binding" evidence="1">
    <location>
        <begin position="16"/>
        <end position="101"/>
    </location>
</feature>
<dbReference type="GO" id="GO:0010181">
    <property type="term" value="F:FMN binding"/>
    <property type="evidence" value="ECO:0007669"/>
    <property type="project" value="InterPro"/>
</dbReference>
<dbReference type="EMBL" id="FORA01000001">
    <property type="protein sequence ID" value="SFI64236.1"/>
    <property type="molecule type" value="Genomic_DNA"/>
</dbReference>
<keyword evidence="3" id="KW-1185">Reference proteome</keyword>
<dbReference type="OrthoDB" id="5120525at2"/>
<gene>
    <name evidence="2" type="ORF">SAMN04488095_1444</name>
</gene>
<dbReference type="SUPFAM" id="SSF50475">
    <property type="entry name" value="FMN-binding split barrel"/>
    <property type="match status" value="1"/>
</dbReference>
<protein>
    <submittedName>
        <fullName evidence="2">Pyridoxamine 5'-phosphate oxidase</fullName>
    </submittedName>
</protein>
<dbReference type="InterPro" id="IPR024624">
    <property type="entry name" value="Pyridox_Oxase_Alr4036_FMN-bd"/>
</dbReference>
<name>A0A1I3JVQ3_9RHOB</name>
<evidence type="ECO:0000313" key="2">
    <source>
        <dbReference type="EMBL" id="SFI64236.1"/>
    </source>
</evidence>
<dbReference type="Gene3D" id="2.30.110.10">
    <property type="entry name" value="Electron Transport, Fmn-binding Protein, Chain A"/>
    <property type="match status" value="1"/>
</dbReference>
<evidence type="ECO:0000259" key="1">
    <source>
        <dbReference type="Pfam" id="PF12766"/>
    </source>
</evidence>
<organism evidence="2 3">
    <name type="scientific">Jannaschia pohangensis</name>
    <dbReference type="NCBI Taxonomy" id="390807"/>
    <lineage>
        <taxon>Bacteria</taxon>
        <taxon>Pseudomonadati</taxon>
        <taxon>Pseudomonadota</taxon>
        <taxon>Alphaproteobacteria</taxon>
        <taxon>Rhodobacterales</taxon>
        <taxon>Roseobacteraceae</taxon>
        <taxon>Jannaschia</taxon>
    </lineage>
</organism>
<proteinExistence type="predicted"/>
<accession>A0A1I3JVQ3</accession>
<evidence type="ECO:0000313" key="3">
    <source>
        <dbReference type="Proteomes" id="UP000199110"/>
    </source>
</evidence>
<reference evidence="2 3" key="1">
    <citation type="submission" date="2016-10" db="EMBL/GenBank/DDBJ databases">
        <authorList>
            <person name="de Groot N.N."/>
        </authorList>
    </citation>
    <scope>NUCLEOTIDE SEQUENCE [LARGE SCALE GENOMIC DNA]</scope>
    <source>
        <strain evidence="2 3">DSM 19073</strain>
    </source>
</reference>
<dbReference type="Proteomes" id="UP000199110">
    <property type="component" value="Unassembled WGS sequence"/>
</dbReference>
<dbReference type="STRING" id="390807.SAMN04488095_1444"/>
<dbReference type="Pfam" id="PF12766">
    <property type="entry name" value="Pyridox_oxase_2"/>
    <property type="match status" value="1"/>
</dbReference>
<sequence length="180" mass="19922">MNDPFLTLSDLEDHVWDRLAQGAANADDPFRFVTLATMGQDGPEARTVGLRRADRAASEVEVHSDLRTAKVRALAVDPRATILLWDAATQVQVRLRVTLRLVASDPIRWARVPPLARLNYGTDPAPGTPVDMPEVVTRTPDVARFCALVGRVHAMDALSLAHDPHRRARFADGQRHWIAP</sequence>